<sequence length="68" mass="7382">DCSFSGQAGGGHRALQAPDWVIASGQQPVAQLTNKKSCFTCGRQRQTSTAQRRWSASRGSSTKWLLTK</sequence>
<evidence type="ECO:0000256" key="1">
    <source>
        <dbReference type="SAM" id="MobiDB-lite"/>
    </source>
</evidence>
<reference evidence="2" key="2">
    <citation type="submission" date="2016-06" db="EMBL/GenBank/DDBJ databases">
        <title>The genome of a short-lived fish provides insights into sex chromosome evolution and the genetic control of aging.</title>
        <authorList>
            <person name="Reichwald K."/>
            <person name="Felder M."/>
            <person name="Petzold A."/>
            <person name="Koch P."/>
            <person name="Groth M."/>
            <person name="Platzer M."/>
        </authorList>
    </citation>
    <scope>NUCLEOTIDE SEQUENCE</scope>
    <source>
        <tissue evidence="2">Brain</tissue>
    </source>
</reference>
<evidence type="ECO:0000313" key="2">
    <source>
        <dbReference type="EMBL" id="SBP26620.1"/>
    </source>
</evidence>
<name>A0A1A7Y9J5_9TELE</name>
<dbReference type="AlphaFoldDB" id="A0A1A7Y9J5"/>
<proteinExistence type="predicted"/>
<dbReference type="EMBL" id="HADX01004388">
    <property type="protein sequence ID" value="SBP26620.1"/>
    <property type="molecule type" value="Transcribed_RNA"/>
</dbReference>
<gene>
    <name evidence="2" type="primary">BMB</name>
</gene>
<accession>A0A1A7Y9J5</accession>
<feature type="region of interest" description="Disordered" evidence="1">
    <location>
        <begin position="49"/>
        <end position="68"/>
    </location>
</feature>
<organism evidence="2">
    <name type="scientific">Iconisemion striatum</name>
    <dbReference type="NCBI Taxonomy" id="60296"/>
    <lineage>
        <taxon>Eukaryota</taxon>
        <taxon>Metazoa</taxon>
        <taxon>Chordata</taxon>
        <taxon>Craniata</taxon>
        <taxon>Vertebrata</taxon>
        <taxon>Euteleostomi</taxon>
        <taxon>Actinopterygii</taxon>
        <taxon>Neopterygii</taxon>
        <taxon>Teleostei</taxon>
        <taxon>Neoteleostei</taxon>
        <taxon>Acanthomorphata</taxon>
        <taxon>Ovalentaria</taxon>
        <taxon>Atherinomorphae</taxon>
        <taxon>Cyprinodontiformes</taxon>
        <taxon>Nothobranchiidae</taxon>
        <taxon>Iconisemion</taxon>
    </lineage>
</organism>
<reference evidence="2" key="1">
    <citation type="submission" date="2016-05" db="EMBL/GenBank/DDBJ databases">
        <authorList>
            <person name="Lavstsen T."/>
            <person name="Jespersen J.S."/>
        </authorList>
    </citation>
    <scope>NUCLEOTIDE SEQUENCE</scope>
    <source>
        <tissue evidence="2">Brain</tissue>
    </source>
</reference>
<feature type="non-terminal residue" evidence="2">
    <location>
        <position position="1"/>
    </location>
</feature>
<protein>
    <submittedName>
        <fullName evidence="2">Brambleberry</fullName>
    </submittedName>
</protein>